<evidence type="ECO:0000313" key="1">
    <source>
        <dbReference type="EMBL" id="ETF09004.1"/>
    </source>
</evidence>
<proteinExistence type="predicted"/>
<gene>
    <name evidence="1" type="ORF">PMO01_08485</name>
</gene>
<dbReference type="EMBL" id="AYMZ01000003">
    <property type="protein sequence ID" value="ETF09004.1"/>
    <property type="molecule type" value="Genomic_DNA"/>
</dbReference>
<dbReference type="AlphaFoldDB" id="V8RCI9"/>
<name>V8RCI9_9PSED</name>
<accession>V8RCI9</accession>
<protein>
    <submittedName>
        <fullName evidence="1">Uncharacterized protein</fullName>
    </submittedName>
</protein>
<dbReference type="Proteomes" id="UP000024771">
    <property type="component" value="Chromosome"/>
</dbReference>
<sequence length="105" mass="12003">MEKHNADNGFMAFARLDGEATFQLTHLLFRRCWEGVMKRKKAFPWSLDLNGVCDQCGKSRAHGDHQRCSKARQLAAAQRGIEEARTGKPSARRRSAGLFWLLRQD</sequence>
<dbReference type="PATRIC" id="fig|1395516.4.peg.1724"/>
<reference evidence="1" key="1">
    <citation type="journal article" date="2014" name="Genome Announc.">
        <title>Draft Genome Sequence of Pseudomonas moraviensis R28-S.</title>
        <authorList>
            <person name="Hunter S.S."/>
            <person name="Yano H."/>
            <person name="Loftie-Eaton W."/>
            <person name="Hughes J."/>
            <person name="De Gelder L."/>
            <person name="Stragier P."/>
            <person name="De Vos P."/>
            <person name="Settles M.L."/>
            <person name="Top E.M."/>
        </authorList>
    </citation>
    <scope>NUCLEOTIDE SEQUENCE [LARGE SCALE GENOMIC DNA]</scope>
    <source>
        <strain evidence="1">R28-S</strain>
    </source>
</reference>
<organism evidence="1">
    <name type="scientific">Pseudomonas moraviensis R28-S</name>
    <dbReference type="NCBI Taxonomy" id="1395516"/>
    <lineage>
        <taxon>Bacteria</taxon>
        <taxon>Pseudomonadati</taxon>
        <taxon>Pseudomonadota</taxon>
        <taxon>Gammaproteobacteria</taxon>
        <taxon>Pseudomonadales</taxon>
        <taxon>Pseudomonadaceae</taxon>
        <taxon>Pseudomonas</taxon>
    </lineage>
</organism>
<comment type="caution">
    <text evidence="1">The sequence shown here is derived from an EMBL/GenBank/DDBJ whole genome shotgun (WGS) entry which is preliminary data.</text>
</comment>
<dbReference type="HOGENOM" id="CLU_2234220_0_0_6"/>